<name>W1PJ02_AMBTC</name>
<dbReference type="GO" id="GO:0005634">
    <property type="term" value="C:nucleus"/>
    <property type="evidence" value="ECO:0000318"/>
    <property type="project" value="GO_Central"/>
</dbReference>
<dbReference type="GO" id="GO:0048829">
    <property type="term" value="P:root cap development"/>
    <property type="evidence" value="ECO:0000318"/>
    <property type="project" value="GO_Central"/>
</dbReference>
<dbReference type="OMA" id="INWPPRR"/>
<dbReference type="GO" id="GO:0007389">
    <property type="term" value="P:pattern specification process"/>
    <property type="evidence" value="ECO:0000318"/>
    <property type="project" value="GO_Central"/>
</dbReference>
<keyword evidence="5 8" id="KW-0804">Transcription</keyword>
<dbReference type="GO" id="GO:0009733">
    <property type="term" value="P:response to auxin"/>
    <property type="evidence" value="ECO:0000318"/>
    <property type="project" value="GO_Central"/>
</dbReference>
<evidence type="ECO:0000256" key="3">
    <source>
        <dbReference type="ARBA" id="ARBA00023015"/>
    </source>
</evidence>
<organism evidence="11 12">
    <name type="scientific">Amborella trichopoda</name>
    <dbReference type="NCBI Taxonomy" id="13333"/>
    <lineage>
        <taxon>Eukaryota</taxon>
        <taxon>Viridiplantae</taxon>
        <taxon>Streptophyta</taxon>
        <taxon>Embryophyta</taxon>
        <taxon>Tracheophyta</taxon>
        <taxon>Spermatophyta</taxon>
        <taxon>Magnoliopsida</taxon>
        <taxon>Amborellales</taxon>
        <taxon>Amborellaceae</taxon>
        <taxon>Amborella</taxon>
    </lineage>
</organism>
<dbReference type="GO" id="GO:0009734">
    <property type="term" value="P:auxin-activated signaling pathway"/>
    <property type="evidence" value="ECO:0007669"/>
    <property type="project" value="UniProtKB-KW"/>
</dbReference>
<keyword evidence="6 8" id="KW-0539">Nucleus</keyword>
<evidence type="ECO:0000256" key="6">
    <source>
        <dbReference type="ARBA" id="ARBA00023242"/>
    </source>
</evidence>
<evidence type="ECO:0000256" key="4">
    <source>
        <dbReference type="ARBA" id="ARBA00023125"/>
    </source>
</evidence>
<evidence type="ECO:0000313" key="12">
    <source>
        <dbReference type="Proteomes" id="UP000017836"/>
    </source>
</evidence>
<evidence type="ECO:0000259" key="10">
    <source>
        <dbReference type="PROSITE" id="PS50863"/>
    </source>
</evidence>
<comment type="function">
    <text evidence="8">Auxin response factors (ARFs) are transcriptional factors that bind specifically to the DNA sequence 5'-TGTCTC-3' found in the auxin-responsive promoter elements (AuxREs).</text>
</comment>
<dbReference type="Gene3D" id="2.40.330.10">
    <property type="entry name" value="DNA-binding pseudobarrel domain"/>
    <property type="match status" value="1"/>
</dbReference>
<comment type="subunit">
    <text evidence="8">Homodimers and heterodimers.</text>
</comment>
<dbReference type="InterPro" id="IPR015300">
    <property type="entry name" value="DNA-bd_pseudobarrel_sf"/>
</dbReference>
<dbReference type="Pfam" id="PF06507">
    <property type="entry name" value="ARF_AD"/>
    <property type="match status" value="1"/>
</dbReference>
<dbReference type="PANTHER" id="PTHR31384:SF160">
    <property type="entry name" value="AUXIN RESPONSE FACTOR 16"/>
    <property type="match status" value="1"/>
</dbReference>
<comment type="similarity">
    <text evidence="2 8">Belongs to the ARF family.</text>
</comment>
<evidence type="ECO:0000256" key="8">
    <source>
        <dbReference type="RuleBase" id="RU004561"/>
    </source>
</evidence>
<evidence type="ECO:0000256" key="2">
    <source>
        <dbReference type="ARBA" id="ARBA00007853"/>
    </source>
</evidence>
<keyword evidence="12" id="KW-1185">Reference proteome</keyword>
<dbReference type="eggNOG" id="ENOG502QQ5I">
    <property type="taxonomic scope" value="Eukaryota"/>
</dbReference>
<feature type="domain" description="TF-B3" evidence="10">
    <location>
        <begin position="106"/>
        <end position="208"/>
    </location>
</feature>
<dbReference type="GO" id="GO:0000976">
    <property type="term" value="F:transcription cis-regulatory region binding"/>
    <property type="evidence" value="ECO:0000318"/>
    <property type="project" value="GO_Central"/>
</dbReference>
<evidence type="ECO:0000256" key="7">
    <source>
        <dbReference type="ARBA" id="ARBA00023294"/>
    </source>
</evidence>
<keyword evidence="3 8" id="KW-0805">Transcription regulation</keyword>
<evidence type="ECO:0000256" key="1">
    <source>
        <dbReference type="ARBA" id="ARBA00004123"/>
    </source>
</evidence>
<feature type="region of interest" description="Disordered" evidence="9">
    <location>
        <begin position="319"/>
        <end position="338"/>
    </location>
</feature>
<dbReference type="SMART" id="SM01019">
    <property type="entry name" value="B3"/>
    <property type="match status" value="1"/>
</dbReference>
<accession>W1PJ02</accession>
<dbReference type="InterPro" id="IPR003340">
    <property type="entry name" value="B3_DNA-bd"/>
</dbReference>
<sequence>MDPSLGTEVPTKLWRAFAGKTAKVPPLNSLVYYFPQGHAAHASSPPNFSSNTPHSVPCWVSDVQLLGSQHTDEVFAVLKLIPVPFSISENPTPTDFFARAVETDSHAKVLTPSDANNGGGFSVPNACAESVFPRLDKSVEKPAQDLSMRDVHGETWKFRHIYRGSPKRHLLTTGWSAFVNAKMLASEDTVVFARGDDGVVCVALRRRMTAEGQNRLFWLPPEDVVRAAELVASGDQFEVVYYPNRGPAFCVEIHTVDRALNFPWVRGVKIRMTVEGVKGFVNGSVLSALAADRVRWPDSPWELLEIQLNIGTARKKLVGERGPEKELPLRGTPAQSTG</sequence>
<dbReference type="SUPFAM" id="SSF101936">
    <property type="entry name" value="DNA-binding pseudobarrel domain"/>
    <property type="match status" value="1"/>
</dbReference>
<proteinExistence type="inferred from homology"/>
<evidence type="ECO:0000313" key="11">
    <source>
        <dbReference type="EMBL" id="ERN07684.1"/>
    </source>
</evidence>
<dbReference type="PANTHER" id="PTHR31384">
    <property type="entry name" value="AUXIN RESPONSE FACTOR 4-RELATED"/>
    <property type="match status" value="1"/>
</dbReference>
<dbReference type="AlphaFoldDB" id="W1PJ02"/>
<dbReference type="GO" id="GO:0006355">
    <property type="term" value="P:regulation of DNA-templated transcription"/>
    <property type="evidence" value="ECO:0000318"/>
    <property type="project" value="GO_Central"/>
</dbReference>
<dbReference type="Pfam" id="PF02362">
    <property type="entry name" value="B3"/>
    <property type="match status" value="1"/>
</dbReference>
<keyword evidence="4 8" id="KW-0238">DNA-binding</keyword>
<dbReference type="InterPro" id="IPR010525">
    <property type="entry name" value="ARF_dom"/>
</dbReference>
<reference evidence="12" key="1">
    <citation type="journal article" date="2013" name="Science">
        <title>The Amborella genome and the evolution of flowering plants.</title>
        <authorList>
            <consortium name="Amborella Genome Project"/>
        </authorList>
    </citation>
    <scope>NUCLEOTIDE SEQUENCE [LARGE SCALE GENOMIC DNA]</scope>
</reference>
<gene>
    <name evidence="11" type="ORF">AMTR_s00155p00067370</name>
</gene>
<dbReference type="EMBL" id="KI393623">
    <property type="protein sequence ID" value="ERN07684.1"/>
    <property type="molecule type" value="Genomic_DNA"/>
</dbReference>
<feature type="compositionally biased region" description="Basic and acidic residues" evidence="9">
    <location>
        <begin position="319"/>
        <end position="328"/>
    </location>
</feature>
<dbReference type="CDD" id="cd10017">
    <property type="entry name" value="B3_DNA"/>
    <property type="match status" value="1"/>
</dbReference>
<dbReference type="HOGENOM" id="CLU_002626_3_0_1"/>
<comment type="subcellular location">
    <subcellularLocation>
        <location evidence="1 8">Nucleus</location>
    </subcellularLocation>
</comment>
<evidence type="ECO:0000256" key="5">
    <source>
        <dbReference type="ARBA" id="ARBA00023163"/>
    </source>
</evidence>
<dbReference type="PROSITE" id="PS50863">
    <property type="entry name" value="B3"/>
    <property type="match status" value="1"/>
</dbReference>
<dbReference type="Proteomes" id="UP000017836">
    <property type="component" value="Unassembled WGS sequence"/>
</dbReference>
<dbReference type="InterPro" id="IPR044835">
    <property type="entry name" value="ARF_plant"/>
</dbReference>
<dbReference type="FunFam" id="2.40.330.10:FF:000001">
    <property type="entry name" value="Auxin response factor"/>
    <property type="match status" value="1"/>
</dbReference>
<dbReference type="Gramene" id="ERN07684">
    <property type="protein sequence ID" value="ERN07684"/>
    <property type="gene ID" value="AMTR_s00155p00067370"/>
</dbReference>
<keyword evidence="7 8" id="KW-0927">Auxin signaling pathway</keyword>
<evidence type="ECO:0000256" key="9">
    <source>
        <dbReference type="SAM" id="MobiDB-lite"/>
    </source>
</evidence>
<protein>
    <recommendedName>
        <fullName evidence="8">Auxin response factor</fullName>
    </recommendedName>
</protein>